<dbReference type="KEGG" id="blac:94352200"/>
<evidence type="ECO:0000256" key="1">
    <source>
        <dbReference type="SAM" id="MobiDB-lite"/>
    </source>
</evidence>
<evidence type="ECO:0000313" key="3">
    <source>
        <dbReference type="Proteomes" id="UP000294530"/>
    </source>
</evidence>
<dbReference type="GeneID" id="94352200"/>
<keyword evidence="3" id="KW-1185">Reference proteome</keyword>
<accession>A0A976IIZ2</accession>
<feature type="region of interest" description="Disordered" evidence="1">
    <location>
        <begin position="930"/>
        <end position="952"/>
    </location>
</feature>
<gene>
    <name evidence="2" type="ORF">CCR75_008477</name>
</gene>
<dbReference type="PANTHER" id="PTHR46035:SF1">
    <property type="entry name" value="TETRATRICOPEPTIDE REPEAT PROTEIN 4"/>
    <property type="match status" value="1"/>
</dbReference>
<organism evidence="2 3">
    <name type="scientific">Bremia lactucae</name>
    <name type="common">Lettuce downy mildew</name>
    <dbReference type="NCBI Taxonomy" id="4779"/>
    <lineage>
        <taxon>Eukaryota</taxon>
        <taxon>Sar</taxon>
        <taxon>Stramenopiles</taxon>
        <taxon>Oomycota</taxon>
        <taxon>Peronosporomycetes</taxon>
        <taxon>Peronosporales</taxon>
        <taxon>Peronosporaceae</taxon>
        <taxon>Bremia</taxon>
    </lineage>
</organism>
<dbReference type="RefSeq" id="XP_067822165.1">
    <property type="nucleotide sequence ID" value="XM_067966529.1"/>
</dbReference>
<reference evidence="2 3" key="1">
    <citation type="journal article" date="2021" name="Genome Biol.">
        <title>AFLAP: assembly-free linkage analysis pipeline using k-mers from genome sequencing data.</title>
        <authorList>
            <person name="Fletcher K."/>
            <person name="Zhang L."/>
            <person name="Gil J."/>
            <person name="Han R."/>
            <person name="Cavanaugh K."/>
            <person name="Michelmore R."/>
        </authorList>
    </citation>
    <scope>NUCLEOTIDE SEQUENCE [LARGE SCALE GENOMIC DNA]</scope>
    <source>
        <strain evidence="2 3">SF5</strain>
    </source>
</reference>
<dbReference type="PANTHER" id="PTHR46035">
    <property type="entry name" value="TETRATRICOPEPTIDE REPEAT PROTEIN 4"/>
    <property type="match status" value="1"/>
</dbReference>
<dbReference type="Gene3D" id="1.25.40.10">
    <property type="entry name" value="Tetratricopeptide repeat domain"/>
    <property type="match status" value="2"/>
</dbReference>
<sequence length="1264" mass="142157">MDQADKMMEMLGSLPDNERNEILEEAGRQLEELQLQAERARTREGLIQRFKDSRAKFVRPGGILAAINSTKKIPSDGVALAFSNNTNCKPTFNMKSLASLKPLICHELVAGTTHRGRYICGWVAVDDAFYGIASTSLLLEDVMGEIVEIAIYGLVDSEMPPHEKQRFVASRFPKGKPVAIIEPYYKVRQDLSVGIRVDQQKELISWKAVPRNLATWKKLGNNFFSNLNVINQGLGALACYNRATQTIDIEVKKIAVLLNNIAACRFKVSDFNSAVQLAGVAVHLNPSYVKAWFRLASSLVKLGTASEDKETCCRTAQRVVAYACHTVPRLTINDRRLLESTIENEKVCSFDAQLPFQSYIEWCAEIEVPHLLMAIPMNANDFSPDADAWRETGTERFNKGAFRTAEECYRKGLNALVSYSCDVSLILNNAAAVYLMQYNEAKIVPNISVDETNTLVATEDKVPSSELALLNCTVAGILDPLNFKAWTRRARCLQTIGYPPEKCIAHLELIRTNVISRALSSPKSQERVEKFKIGMKSQMKEMSNRKAVFQVSELSTDAQRKQRDALKPHNFASSTRYEEFDSEKATLGDEKESIDQYITRMESFENMMRMGYAVSKSSSRKENKKLPREMMMFLKHPPPKIHLEFPNERGWPEGIDPVFAGKVLYRAYLDASASPWVSALSLRNGTFHSTIKACDVIKRWHGTAALQVLESKANSVRFGDIIDARDAQDEALPRYDARIRSNFANNPNRAEVYFFGTTHVAIGLNDLSSLLSATLQEQADTAGPLRFVGFEMSEFAVAKCKVVAHMLRSPSVALTSVLEVWLSSTWSSGTLKDFRNSVKMVIKSLDEQKENVKVLLYLKCWNSAEPISAAKARFEFFQNLERYNSKALHAAYCFRRKIDTLDLTEYMLTGEIKTSAIVLNVMSEESAVSNHQESKYGKSAAKNRKHRKKQKAKKAAKSLGEARLVGSMTMWNVPSGAPPLEEDIALNIVEFTRLVREYSHREKGMAIHELSVVDLFVLHVTQKLRFLRALLETSKLTIEVMYGVVKAVRGEGAKDPENLKLLLQIAKLRPYTISWSNVLDYFVLEDFHDLARRCSVYGNCVHYGYSMNWSTQVYGASLIDYNPKQCKEFIDTVLNVALGIPDSSNSIASSFNFHQAFKMDGLDKLVNYPFRENPLNSTGYALAHIYKQHWIDFFLEKGQLSAAAAHRLGSFCTSTNSGLKKGTMDLFMPAPLYRTSMTLYMSWCYDKSLRLEGVNDPSDIPSGA</sequence>
<dbReference type="GO" id="GO:0005829">
    <property type="term" value="C:cytosol"/>
    <property type="evidence" value="ECO:0007669"/>
    <property type="project" value="TreeGrafter"/>
</dbReference>
<dbReference type="GO" id="GO:0030544">
    <property type="term" value="F:Hsp70 protein binding"/>
    <property type="evidence" value="ECO:0007669"/>
    <property type="project" value="TreeGrafter"/>
</dbReference>
<protein>
    <submittedName>
        <fullName evidence="2">Uncharacterized protein</fullName>
    </submittedName>
</protein>
<dbReference type="SUPFAM" id="SSF48452">
    <property type="entry name" value="TPR-like"/>
    <property type="match status" value="2"/>
</dbReference>
<feature type="compositionally biased region" description="Basic residues" evidence="1">
    <location>
        <begin position="941"/>
        <end position="952"/>
    </location>
</feature>
<dbReference type="GO" id="GO:0051879">
    <property type="term" value="F:Hsp90 protein binding"/>
    <property type="evidence" value="ECO:0007669"/>
    <property type="project" value="TreeGrafter"/>
</dbReference>
<evidence type="ECO:0000313" key="2">
    <source>
        <dbReference type="EMBL" id="TDH72666.1"/>
    </source>
</evidence>
<dbReference type="GO" id="GO:0005634">
    <property type="term" value="C:nucleus"/>
    <property type="evidence" value="ECO:0007669"/>
    <property type="project" value="TreeGrafter"/>
</dbReference>
<dbReference type="Proteomes" id="UP000294530">
    <property type="component" value="Unassembled WGS sequence"/>
</dbReference>
<dbReference type="InterPro" id="IPR011990">
    <property type="entry name" value="TPR-like_helical_dom_sf"/>
</dbReference>
<dbReference type="EMBL" id="SHOA02000012">
    <property type="protein sequence ID" value="TDH72666.1"/>
    <property type="molecule type" value="Genomic_DNA"/>
</dbReference>
<dbReference type="GO" id="GO:0006457">
    <property type="term" value="P:protein folding"/>
    <property type="evidence" value="ECO:0007669"/>
    <property type="project" value="TreeGrafter"/>
</dbReference>
<name>A0A976IIZ2_BRELC</name>
<dbReference type="OrthoDB" id="97095at2759"/>
<dbReference type="AlphaFoldDB" id="A0A976IIZ2"/>
<comment type="caution">
    <text evidence="2">The sequence shown here is derived from an EMBL/GenBank/DDBJ whole genome shotgun (WGS) entry which is preliminary data.</text>
</comment>
<proteinExistence type="predicted"/>